<dbReference type="RefSeq" id="WP_249244313.1">
    <property type="nucleotide sequence ID" value="NZ_JAKPBZ010000108.1"/>
</dbReference>
<name>A0ABT0MTX4_9GAMM</name>
<evidence type="ECO:0008006" key="3">
    <source>
        <dbReference type="Google" id="ProtNLM"/>
    </source>
</evidence>
<keyword evidence="2" id="KW-1185">Reference proteome</keyword>
<accession>A0ABT0MTX4</accession>
<reference evidence="1 2" key="1">
    <citation type="submission" date="2022-02" db="EMBL/GenBank/DDBJ databases">
        <title>Description of Brenneria tiliae sp. nov. isolated from symptomatic Tilia x moltkei and Tilia x europaea trees in the UK.</title>
        <authorList>
            <person name="Kile H."/>
        </authorList>
    </citation>
    <scope>NUCLEOTIDE SEQUENCE [LARGE SCALE GENOMIC DNA]</scope>
    <source>
        <strain evidence="1 2">MC1SB4.1</strain>
    </source>
</reference>
<comment type="caution">
    <text evidence="1">The sequence shown here is derived from an EMBL/GenBank/DDBJ whole genome shotgun (WGS) entry which is preliminary data.</text>
</comment>
<evidence type="ECO:0000313" key="1">
    <source>
        <dbReference type="EMBL" id="MCL2892654.1"/>
    </source>
</evidence>
<organism evidence="1 2">
    <name type="scientific">Brenneria tiliae</name>
    <dbReference type="NCBI Taxonomy" id="2914984"/>
    <lineage>
        <taxon>Bacteria</taxon>
        <taxon>Pseudomonadati</taxon>
        <taxon>Pseudomonadota</taxon>
        <taxon>Gammaproteobacteria</taxon>
        <taxon>Enterobacterales</taxon>
        <taxon>Pectobacteriaceae</taxon>
        <taxon>Brenneria</taxon>
    </lineage>
</organism>
<proteinExistence type="predicted"/>
<gene>
    <name evidence="1" type="ORF">MFP26_08110</name>
</gene>
<evidence type="ECO:0000313" key="2">
    <source>
        <dbReference type="Proteomes" id="UP001203069"/>
    </source>
</evidence>
<dbReference type="EMBL" id="JAKPBZ010000108">
    <property type="protein sequence ID" value="MCL2892654.1"/>
    <property type="molecule type" value="Genomic_DNA"/>
</dbReference>
<protein>
    <recommendedName>
        <fullName evidence="3">NAD synthetase</fullName>
    </recommendedName>
</protein>
<dbReference type="Proteomes" id="UP001203069">
    <property type="component" value="Unassembled WGS sequence"/>
</dbReference>
<sequence length="321" mass="34852">MPLTPSLAERGLTSYDFSRWTGNQSGADFDFQALAQSLDCTRDFYQVGIIYADGHQRYLVRPSKRYANNNESIVTHVIVTKVPQLSQYSVEKSLSKAIESPSIAAEVSSTMLSCGAMSIAVFSMFSGAASVPLTGGTSIGIIALGYAGTIATAMQCGNGLIRLYDITFNAGQNVTWLDSEGWYITISTIMDVVSLISAGAAIKQTVSMYRKMRAVSSTEAREWLKSIPRQDRVRLTFELIKIENPRMTDAQIKTAIKMGIFPKRFPSSDIQNILKKQLNDALTGAAAFAGSALSGTIRNPSNLLKSSNYAVSVIQSIPVLK</sequence>